<evidence type="ECO:0000313" key="1">
    <source>
        <dbReference type="EMBL" id="MBW29579.1"/>
    </source>
</evidence>
<sequence length="84" mass="8863">MYCDGSWPGLMTYGAACWAAAAYAALCCRNCCCADSERADWGSGCPLGAPGIAEFGAVRPGFERKSCCSSKLCGCWRRFAGESI</sequence>
<protein>
    <submittedName>
        <fullName evidence="1">Uncharacterized protein</fullName>
    </submittedName>
</protein>
<proteinExistence type="predicted"/>
<dbReference type="AlphaFoldDB" id="A0A2M3ZM36"/>
<dbReference type="EMBL" id="GGFM01008828">
    <property type="protein sequence ID" value="MBW29579.1"/>
    <property type="molecule type" value="Transcribed_RNA"/>
</dbReference>
<organism evidence="1">
    <name type="scientific">Anopheles braziliensis</name>
    <dbReference type="NCBI Taxonomy" id="58242"/>
    <lineage>
        <taxon>Eukaryota</taxon>
        <taxon>Metazoa</taxon>
        <taxon>Ecdysozoa</taxon>
        <taxon>Arthropoda</taxon>
        <taxon>Hexapoda</taxon>
        <taxon>Insecta</taxon>
        <taxon>Pterygota</taxon>
        <taxon>Neoptera</taxon>
        <taxon>Endopterygota</taxon>
        <taxon>Diptera</taxon>
        <taxon>Nematocera</taxon>
        <taxon>Culicoidea</taxon>
        <taxon>Culicidae</taxon>
        <taxon>Anophelinae</taxon>
        <taxon>Anopheles</taxon>
    </lineage>
</organism>
<reference evidence="1" key="1">
    <citation type="submission" date="2018-01" db="EMBL/GenBank/DDBJ databases">
        <title>An insight into the sialome of Amazonian anophelines.</title>
        <authorList>
            <person name="Ribeiro J.M."/>
            <person name="Scarpassa V."/>
            <person name="Calvo E."/>
        </authorList>
    </citation>
    <scope>NUCLEOTIDE SEQUENCE</scope>
    <source>
        <tissue evidence="1">Salivary glands</tissue>
    </source>
</reference>
<name>A0A2M3ZM36_9DIPT</name>
<accession>A0A2M3ZM36</accession>